<dbReference type="GO" id="GO:0015074">
    <property type="term" value="P:DNA integration"/>
    <property type="evidence" value="ECO:0007669"/>
    <property type="project" value="InterPro"/>
</dbReference>
<comment type="caution">
    <text evidence="3">The sequence shown here is derived from an EMBL/GenBank/DDBJ whole genome shotgun (WGS) entry which is preliminary data.</text>
</comment>
<organism evidence="3 4">
    <name type="scientific">Rhipicephalus microplus</name>
    <name type="common">Cattle tick</name>
    <name type="synonym">Boophilus microplus</name>
    <dbReference type="NCBI Taxonomy" id="6941"/>
    <lineage>
        <taxon>Eukaryota</taxon>
        <taxon>Metazoa</taxon>
        <taxon>Ecdysozoa</taxon>
        <taxon>Arthropoda</taxon>
        <taxon>Chelicerata</taxon>
        <taxon>Arachnida</taxon>
        <taxon>Acari</taxon>
        <taxon>Parasitiformes</taxon>
        <taxon>Ixodida</taxon>
        <taxon>Ixodoidea</taxon>
        <taxon>Ixodidae</taxon>
        <taxon>Rhipicephalinae</taxon>
        <taxon>Rhipicephalus</taxon>
        <taxon>Boophilus</taxon>
    </lineage>
</organism>
<accession>A0A9J6DNT6</accession>
<dbReference type="EMBL" id="JABSTU010000008">
    <property type="protein sequence ID" value="KAH8023474.1"/>
    <property type="molecule type" value="Genomic_DNA"/>
</dbReference>
<dbReference type="GO" id="GO:0003677">
    <property type="term" value="F:DNA binding"/>
    <property type="evidence" value="ECO:0007669"/>
    <property type="project" value="InterPro"/>
</dbReference>
<feature type="domain" description="Transposase Tc1-like" evidence="1">
    <location>
        <begin position="43"/>
        <end position="96"/>
    </location>
</feature>
<protein>
    <recommendedName>
        <fullName evidence="5">Transposable element</fullName>
    </recommendedName>
</protein>
<dbReference type="VEuPathDB" id="VectorBase:LOC119163114"/>
<gene>
    <name evidence="3" type="ORF">HPB51_014723</name>
</gene>
<dbReference type="AlphaFoldDB" id="A0A9J6DNT6"/>
<name>A0A9J6DNT6_RHIMP</name>
<dbReference type="PANTHER" id="PTHR23022">
    <property type="entry name" value="TRANSPOSABLE ELEMENT-RELATED"/>
    <property type="match status" value="1"/>
</dbReference>
<evidence type="ECO:0000259" key="1">
    <source>
        <dbReference type="Pfam" id="PF01498"/>
    </source>
</evidence>
<dbReference type="Pfam" id="PF13358">
    <property type="entry name" value="DDE_3"/>
    <property type="match status" value="1"/>
</dbReference>
<evidence type="ECO:0000259" key="2">
    <source>
        <dbReference type="Pfam" id="PF13358"/>
    </source>
</evidence>
<feature type="domain" description="Tc1-like transposase DDE" evidence="2">
    <location>
        <begin position="107"/>
        <end position="231"/>
    </location>
</feature>
<dbReference type="InterPro" id="IPR038717">
    <property type="entry name" value="Tc1-like_DDE_dom"/>
</dbReference>
<proteinExistence type="predicted"/>
<dbReference type="Gene3D" id="3.30.420.10">
    <property type="entry name" value="Ribonuclease H-like superfamily/Ribonuclease H"/>
    <property type="match status" value="1"/>
</dbReference>
<evidence type="ECO:0008006" key="5">
    <source>
        <dbReference type="Google" id="ProtNLM"/>
    </source>
</evidence>
<dbReference type="Pfam" id="PF01498">
    <property type="entry name" value="HTH_Tnp_Tc3_2"/>
    <property type="match status" value="1"/>
</dbReference>
<dbReference type="Proteomes" id="UP000821866">
    <property type="component" value="Chromosome 6"/>
</dbReference>
<dbReference type="PANTHER" id="PTHR23022:SF134">
    <property type="entry name" value="TRANSPOSABLE ELEMENT TC1 TRANSPOSASE"/>
    <property type="match status" value="1"/>
</dbReference>
<evidence type="ECO:0000313" key="3">
    <source>
        <dbReference type="EMBL" id="KAH8023474.1"/>
    </source>
</evidence>
<evidence type="ECO:0000313" key="4">
    <source>
        <dbReference type="Proteomes" id="UP000821866"/>
    </source>
</evidence>
<dbReference type="GO" id="GO:0006313">
    <property type="term" value="P:DNA transposition"/>
    <property type="evidence" value="ECO:0007669"/>
    <property type="project" value="InterPro"/>
</dbReference>
<dbReference type="InterPro" id="IPR052338">
    <property type="entry name" value="Transposase_5"/>
</dbReference>
<keyword evidence="4" id="KW-1185">Reference proteome</keyword>
<reference evidence="3" key="2">
    <citation type="submission" date="2021-09" db="EMBL/GenBank/DDBJ databases">
        <authorList>
            <person name="Jia N."/>
            <person name="Wang J."/>
            <person name="Shi W."/>
            <person name="Du L."/>
            <person name="Sun Y."/>
            <person name="Zhan W."/>
            <person name="Jiang J."/>
            <person name="Wang Q."/>
            <person name="Zhang B."/>
            <person name="Ji P."/>
            <person name="Sakyi L.B."/>
            <person name="Cui X."/>
            <person name="Yuan T."/>
            <person name="Jiang B."/>
            <person name="Yang W."/>
            <person name="Lam T.T.-Y."/>
            <person name="Chang Q."/>
            <person name="Ding S."/>
            <person name="Wang X."/>
            <person name="Zhu J."/>
            <person name="Ruan X."/>
            <person name="Zhao L."/>
            <person name="Wei J."/>
            <person name="Que T."/>
            <person name="Du C."/>
            <person name="Cheng J."/>
            <person name="Dai P."/>
            <person name="Han X."/>
            <person name="Huang E."/>
            <person name="Gao Y."/>
            <person name="Liu J."/>
            <person name="Shao H."/>
            <person name="Ye R."/>
            <person name="Li L."/>
            <person name="Wei W."/>
            <person name="Wang X."/>
            <person name="Wang C."/>
            <person name="Huo Q."/>
            <person name="Li W."/>
            <person name="Guo W."/>
            <person name="Chen H."/>
            <person name="Chen S."/>
            <person name="Zhou L."/>
            <person name="Zhou L."/>
            <person name="Ni X."/>
            <person name="Tian J."/>
            <person name="Zhou Y."/>
            <person name="Sheng Y."/>
            <person name="Liu T."/>
            <person name="Pan Y."/>
            <person name="Xia L."/>
            <person name="Li J."/>
            <person name="Zhao F."/>
            <person name="Cao W."/>
        </authorList>
    </citation>
    <scope>NUCLEOTIDE SEQUENCE</scope>
    <source>
        <strain evidence="3">Rmic-2018</strain>
        <tissue evidence="3">Larvae</tissue>
    </source>
</reference>
<dbReference type="InterPro" id="IPR002492">
    <property type="entry name" value="Transposase_Tc1-like"/>
</dbReference>
<dbReference type="InterPro" id="IPR036397">
    <property type="entry name" value="RNaseH_sf"/>
</dbReference>
<reference evidence="3" key="1">
    <citation type="journal article" date="2020" name="Cell">
        <title>Large-Scale Comparative Analyses of Tick Genomes Elucidate Their Genetic Diversity and Vector Capacities.</title>
        <authorList>
            <consortium name="Tick Genome and Microbiome Consortium (TIGMIC)"/>
            <person name="Jia N."/>
            <person name="Wang J."/>
            <person name="Shi W."/>
            <person name="Du L."/>
            <person name="Sun Y."/>
            <person name="Zhan W."/>
            <person name="Jiang J.F."/>
            <person name="Wang Q."/>
            <person name="Zhang B."/>
            <person name="Ji P."/>
            <person name="Bell-Sakyi L."/>
            <person name="Cui X.M."/>
            <person name="Yuan T.T."/>
            <person name="Jiang B.G."/>
            <person name="Yang W.F."/>
            <person name="Lam T.T."/>
            <person name="Chang Q.C."/>
            <person name="Ding S.J."/>
            <person name="Wang X.J."/>
            <person name="Zhu J.G."/>
            <person name="Ruan X.D."/>
            <person name="Zhao L."/>
            <person name="Wei J.T."/>
            <person name="Ye R.Z."/>
            <person name="Que T.C."/>
            <person name="Du C.H."/>
            <person name="Zhou Y.H."/>
            <person name="Cheng J.X."/>
            <person name="Dai P.F."/>
            <person name="Guo W.B."/>
            <person name="Han X.H."/>
            <person name="Huang E.J."/>
            <person name="Li L.F."/>
            <person name="Wei W."/>
            <person name="Gao Y.C."/>
            <person name="Liu J.Z."/>
            <person name="Shao H.Z."/>
            <person name="Wang X."/>
            <person name="Wang C.C."/>
            <person name="Yang T.C."/>
            <person name="Huo Q.B."/>
            <person name="Li W."/>
            <person name="Chen H.Y."/>
            <person name="Chen S.E."/>
            <person name="Zhou L.G."/>
            <person name="Ni X.B."/>
            <person name="Tian J.H."/>
            <person name="Sheng Y."/>
            <person name="Liu T."/>
            <person name="Pan Y.S."/>
            <person name="Xia L.Y."/>
            <person name="Li J."/>
            <person name="Zhao F."/>
            <person name="Cao W.C."/>
        </authorList>
    </citation>
    <scope>NUCLEOTIDE SEQUENCE</scope>
    <source>
        <strain evidence="3">Rmic-2018</strain>
    </source>
</reference>
<sequence>MNRIIQAFRDDARFTEMERSGRPRATTEEEDHLITAAIVADLFQSAENICEALSLTVSSETVRRRLSELGLQSFVAAQKPCLSDSQLQERLVFATAMKDWTTEKWGDVIFCDESTFSTRWDQRRYLPNYTQSVLSSGRCSVSLWGAISQDGLGLLERLEGPFTASRYCNVITRHLIPYALDGPFSDGCYLIEHDRSPVHKARVFQSLLEEHAVCQVEWPPCGADLNPIENV</sequence>